<dbReference type="GO" id="GO:0015628">
    <property type="term" value="P:protein secretion by the type II secretion system"/>
    <property type="evidence" value="ECO:0007669"/>
    <property type="project" value="TreeGrafter"/>
</dbReference>
<dbReference type="GO" id="GO:0005886">
    <property type="term" value="C:plasma membrane"/>
    <property type="evidence" value="ECO:0007669"/>
    <property type="project" value="UniProtKB-SubCell"/>
</dbReference>
<comment type="caution">
    <text evidence="10">The sequence shown here is derived from an EMBL/GenBank/DDBJ whole genome shotgun (WGS) entry which is preliminary data.</text>
</comment>
<dbReference type="RefSeq" id="WP_303702025.1">
    <property type="nucleotide sequence ID" value="NZ_VSIV01000352.1"/>
</dbReference>
<evidence type="ECO:0000259" key="9">
    <source>
        <dbReference type="Pfam" id="PF00482"/>
    </source>
</evidence>
<feature type="domain" description="Type II secretion system protein GspF" evidence="9">
    <location>
        <begin position="71"/>
        <end position="194"/>
    </location>
</feature>
<keyword evidence="4" id="KW-0997">Cell inner membrane</keyword>
<accession>A0A5D0MP90</accession>
<evidence type="ECO:0000256" key="8">
    <source>
        <dbReference type="SAM" id="Phobius"/>
    </source>
</evidence>
<name>A0A5D0MP90_FLESI</name>
<keyword evidence="5 8" id="KW-0812">Transmembrane</keyword>
<feature type="domain" description="Type II secretion system protein GspF" evidence="9">
    <location>
        <begin position="275"/>
        <end position="396"/>
    </location>
</feature>
<evidence type="ECO:0000256" key="1">
    <source>
        <dbReference type="ARBA" id="ARBA00004429"/>
    </source>
</evidence>
<dbReference type="Proteomes" id="UP000323337">
    <property type="component" value="Unassembled WGS sequence"/>
</dbReference>
<dbReference type="Pfam" id="PF00482">
    <property type="entry name" value="T2SSF"/>
    <property type="match status" value="2"/>
</dbReference>
<dbReference type="AlphaFoldDB" id="A0A5D0MP90"/>
<dbReference type="FunFam" id="1.20.81.30:FF:000001">
    <property type="entry name" value="Type II secretion system protein F"/>
    <property type="match status" value="2"/>
</dbReference>
<sequence length="405" mass="45029">MKFIYKGTFDNGEATSGSVDAADENEAFSKLADRGITVEKISVSALGGLDEKWKNLKNRYKTVKLQDLIVFTRQFATLFSAGIPIVTILERLQTQTQSKKLAEKAKDIRADVEAGSPLSVAFGKHKDVFSPLYINMLNVGEEGGVLDIVLGRLTTILETDMETKNRIKTATRYPKMVISAIVVAFVILLTFVIPKFVGIFKKFDTELPLPTKILIWLNSFFQNYWWLLIILAVGLVFGYKKVKKTKKGKDTIDKYSLKVPVLGDLMHKIYVSRIARILGLLYKSGIGIITGFEIVSEVTGNNILKSELLDIRDRVSGGTNIASAFVASPYFPPVVSDMIAAGEETGQLDNMLFKISDYHDEEINYSISTLSSALEPILLVFIAGMVLILALGVFLPMWDMIKVFQ</sequence>
<dbReference type="PRINTS" id="PR00812">
    <property type="entry name" value="BCTERIALGSPF"/>
</dbReference>
<dbReference type="PANTHER" id="PTHR30012:SF4">
    <property type="entry name" value="MSHA BIOGENESIS PROTEIN MSHG"/>
    <property type="match status" value="1"/>
</dbReference>
<reference evidence="10 11" key="1">
    <citation type="submission" date="2019-08" db="EMBL/GenBank/DDBJ databases">
        <title>Genomic characterization of a novel candidate phylum (ARYD3) from a high temperature, high salinity tertiary oil reservoir in north central Oklahoma, USA.</title>
        <authorList>
            <person name="Youssef N.H."/>
            <person name="Yadav A."/>
            <person name="Elshahed M.S."/>
        </authorList>
    </citation>
    <scope>NUCLEOTIDE SEQUENCE [LARGE SCALE GENOMIC DNA]</scope>
    <source>
        <strain evidence="10">ARYD1</strain>
    </source>
</reference>
<keyword evidence="3" id="KW-1003">Cell membrane</keyword>
<organism evidence="10 11">
    <name type="scientific">Flexistipes sinusarabici</name>
    <dbReference type="NCBI Taxonomy" id="2352"/>
    <lineage>
        <taxon>Bacteria</taxon>
        <taxon>Pseudomonadati</taxon>
        <taxon>Deferribacterota</taxon>
        <taxon>Deferribacteres</taxon>
        <taxon>Deferribacterales</taxon>
        <taxon>Flexistipitaceae</taxon>
        <taxon>Flexistipes</taxon>
    </lineage>
</organism>
<comment type="subcellular location">
    <subcellularLocation>
        <location evidence="1">Cell inner membrane</location>
        <topology evidence="1">Multi-pass membrane protein</topology>
    </subcellularLocation>
</comment>
<keyword evidence="6 8" id="KW-1133">Transmembrane helix</keyword>
<dbReference type="PANTHER" id="PTHR30012">
    <property type="entry name" value="GENERAL SECRETION PATHWAY PROTEIN"/>
    <property type="match status" value="1"/>
</dbReference>
<dbReference type="InterPro" id="IPR042094">
    <property type="entry name" value="T2SS_GspF_sf"/>
</dbReference>
<evidence type="ECO:0000256" key="6">
    <source>
        <dbReference type="ARBA" id="ARBA00022989"/>
    </source>
</evidence>
<evidence type="ECO:0000313" key="10">
    <source>
        <dbReference type="EMBL" id="TYB32459.1"/>
    </source>
</evidence>
<gene>
    <name evidence="10" type="ORF">FXF49_11390</name>
</gene>
<comment type="similarity">
    <text evidence="2">Belongs to the GSP F family.</text>
</comment>
<dbReference type="Gene3D" id="1.20.81.30">
    <property type="entry name" value="Type II secretion system (T2SS), domain F"/>
    <property type="match status" value="2"/>
</dbReference>
<dbReference type="EMBL" id="VSIV01000352">
    <property type="protein sequence ID" value="TYB32459.1"/>
    <property type="molecule type" value="Genomic_DNA"/>
</dbReference>
<evidence type="ECO:0000313" key="11">
    <source>
        <dbReference type="Proteomes" id="UP000323337"/>
    </source>
</evidence>
<feature type="transmembrane region" description="Helical" evidence="8">
    <location>
        <begin position="220"/>
        <end position="239"/>
    </location>
</feature>
<feature type="transmembrane region" description="Helical" evidence="8">
    <location>
        <begin position="377"/>
        <end position="398"/>
    </location>
</feature>
<dbReference type="InterPro" id="IPR003004">
    <property type="entry name" value="GspF/PilC"/>
</dbReference>
<proteinExistence type="inferred from homology"/>
<protein>
    <submittedName>
        <fullName evidence="10">Type II secretion system F family protein</fullName>
    </submittedName>
</protein>
<evidence type="ECO:0000256" key="7">
    <source>
        <dbReference type="ARBA" id="ARBA00023136"/>
    </source>
</evidence>
<evidence type="ECO:0000256" key="4">
    <source>
        <dbReference type="ARBA" id="ARBA00022519"/>
    </source>
</evidence>
<evidence type="ECO:0000256" key="2">
    <source>
        <dbReference type="ARBA" id="ARBA00005745"/>
    </source>
</evidence>
<keyword evidence="7 8" id="KW-0472">Membrane</keyword>
<evidence type="ECO:0000256" key="3">
    <source>
        <dbReference type="ARBA" id="ARBA00022475"/>
    </source>
</evidence>
<evidence type="ECO:0000256" key="5">
    <source>
        <dbReference type="ARBA" id="ARBA00022692"/>
    </source>
</evidence>
<dbReference type="InterPro" id="IPR018076">
    <property type="entry name" value="T2SS_GspF_dom"/>
</dbReference>
<feature type="transmembrane region" description="Helical" evidence="8">
    <location>
        <begin position="176"/>
        <end position="200"/>
    </location>
</feature>